<reference evidence="2 3" key="1">
    <citation type="journal article" date="2009" name="Stand. Genomic Sci.">
        <title>Complete genome sequence of Desulfotomaculum acetoxidans type strain (5575).</title>
        <authorList>
            <person name="Spring S."/>
            <person name="Lapidus A."/>
            <person name="Schroder M."/>
            <person name="Gleim D."/>
            <person name="Sims D."/>
            <person name="Meincke L."/>
            <person name="Glavina Del Rio T."/>
            <person name="Tice H."/>
            <person name="Copeland A."/>
            <person name="Cheng J.F."/>
            <person name="Lucas S."/>
            <person name="Chen F."/>
            <person name="Nolan M."/>
            <person name="Bruce D."/>
            <person name="Goodwin L."/>
            <person name="Pitluck S."/>
            <person name="Ivanova N."/>
            <person name="Mavromatis K."/>
            <person name="Mikhailova N."/>
            <person name="Pati A."/>
            <person name="Chen A."/>
            <person name="Palaniappan K."/>
            <person name="Land M."/>
            <person name="Hauser L."/>
            <person name="Chang Y.J."/>
            <person name="Jeffries C.D."/>
            <person name="Chain P."/>
            <person name="Saunders E."/>
            <person name="Brettin T."/>
            <person name="Detter J.C."/>
            <person name="Goker M."/>
            <person name="Bristow J."/>
            <person name="Eisen J.A."/>
            <person name="Markowitz V."/>
            <person name="Hugenholtz P."/>
            <person name="Kyrpides N.C."/>
            <person name="Klenk H.P."/>
            <person name="Han C."/>
        </authorList>
    </citation>
    <scope>NUCLEOTIDE SEQUENCE [LARGE SCALE GENOMIC DNA]</scope>
    <source>
        <strain evidence="3">ATCC 49208 / DSM 771 / VKM B-1644</strain>
    </source>
</reference>
<evidence type="ECO:0000313" key="3">
    <source>
        <dbReference type="Proteomes" id="UP000002217"/>
    </source>
</evidence>
<dbReference type="RefSeq" id="WP_015757449.1">
    <property type="nucleotide sequence ID" value="NC_013216.1"/>
</dbReference>
<dbReference type="STRING" id="485916.Dtox_1903"/>
<dbReference type="InterPro" id="IPR029039">
    <property type="entry name" value="Flavoprotein-like_sf"/>
</dbReference>
<accession>C8VXT8</accession>
<sequence length="64" mass="7024">MKIAGINGSHRRGKNTAIMLQAVLDEAAILGAETELLELTDYNIKFCLSWSAIVPGRLEPNQLK</sequence>
<dbReference type="InterPro" id="IPR005025">
    <property type="entry name" value="FMN_Rdtase-like_dom"/>
</dbReference>
<evidence type="ECO:0000259" key="1">
    <source>
        <dbReference type="Pfam" id="PF03358"/>
    </source>
</evidence>
<feature type="domain" description="NADPH-dependent FMN reductase-like" evidence="1">
    <location>
        <begin position="1"/>
        <end position="48"/>
    </location>
</feature>
<dbReference type="Proteomes" id="UP000002217">
    <property type="component" value="Chromosome"/>
</dbReference>
<keyword evidence="3" id="KW-1185">Reference proteome</keyword>
<gene>
    <name evidence="2" type="ordered locus">Dtox_1903</name>
</gene>
<dbReference type="GO" id="GO:0016491">
    <property type="term" value="F:oxidoreductase activity"/>
    <property type="evidence" value="ECO:0007669"/>
    <property type="project" value="InterPro"/>
</dbReference>
<proteinExistence type="predicted"/>
<dbReference type="AlphaFoldDB" id="C8VXT8"/>
<evidence type="ECO:0000313" key="2">
    <source>
        <dbReference type="EMBL" id="ACV62744.1"/>
    </source>
</evidence>
<dbReference type="Pfam" id="PF03358">
    <property type="entry name" value="FMN_red"/>
    <property type="match status" value="1"/>
</dbReference>
<organism evidence="2 3">
    <name type="scientific">Desulfofarcimen acetoxidans (strain ATCC 49208 / DSM 771 / KCTC 5769 / VKM B-1644 / 5575)</name>
    <name type="common">Desulfotomaculum acetoxidans</name>
    <dbReference type="NCBI Taxonomy" id="485916"/>
    <lineage>
        <taxon>Bacteria</taxon>
        <taxon>Bacillati</taxon>
        <taxon>Bacillota</taxon>
        <taxon>Clostridia</taxon>
        <taxon>Eubacteriales</taxon>
        <taxon>Peptococcaceae</taxon>
        <taxon>Desulfofarcimen</taxon>
    </lineage>
</organism>
<dbReference type="HOGENOM" id="CLU_2860357_0_0_9"/>
<name>C8VXT8_DESAS</name>
<dbReference type="Gene3D" id="3.40.50.360">
    <property type="match status" value="1"/>
</dbReference>
<protein>
    <recommendedName>
        <fullName evidence="1">NADPH-dependent FMN reductase-like domain-containing protein</fullName>
    </recommendedName>
</protein>
<dbReference type="EMBL" id="CP001720">
    <property type="protein sequence ID" value="ACV62744.1"/>
    <property type="molecule type" value="Genomic_DNA"/>
</dbReference>
<dbReference type="KEGG" id="dae:Dtox_1903"/>
<dbReference type="SUPFAM" id="SSF52218">
    <property type="entry name" value="Flavoproteins"/>
    <property type="match status" value="1"/>
</dbReference>